<feature type="transmembrane region" description="Helical" evidence="6">
    <location>
        <begin position="765"/>
        <end position="789"/>
    </location>
</feature>
<dbReference type="InterPro" id="IPR003838">
    <property type="entry name" value="ABC3_permease_C"/>
</dbReference>
<dbReference type="GO" id="GO:0005886">
    <property type="term" value="C:plasma membrane"/>
    <property type="evidence" value="ECO:0007669"/>
    <property type="project" value="UniProtKB-SubCell"/>
</dbReference>
<evidence type="ECO:0000313" key="9">
    <source>
        <dbReference type="EMBL" id="MBT1688515.1"/>
    </source>
</evidence>
<keyword evidence="5 6" id="KW-0472">Membrane</keyword>
<proteinExistence type="predicted"/>
<feature type="transmembrane region" description="Helical" evidence="6">
    <location>
        <begin position="726"/>
        <end position="753"/>
    </location>
</feature>
<dbReference type="Proteomes" id="UP001319180">
    <property type="component" value="Unassembled WGS sequence"/>
</dbReference>
<sequence length="805" mass="90702">MIVNYLKISLRNLLKNKYYSLINILGLALGITCVFLINQYLSRELAYDKFHEGSENIYRVMWENDNPQTRTPHPLAQAMVHDFPEVENAVSLSPLWGPGLTRETFSIRNPQKNIQYDETGVLAVDTTFFKVFSFPIVKGDPDKALKKMGGLLISEKAAHKYFGDENPIGKFLSVNDDKTLTEVVAVFKDVPELSHFHFDFLVSYVLEKALEDPQSQYYTWADFGHYNYVRLKPGTDAKKLESQLMPWLKNYVDWSAEDLKYFEDNRYGLKLQPITDIHLKSNVRWELEGNGNIDYVYMMIAAAILILVVACINFINLTTAQSAERAKEIGIRKSLGALKRQLIIQFTGESVLVALAAMLVSLAMIQTLVPVFNFMTESAVQFSMISLITILAAIGIVVGLVSGIYPSLYLSSVKPTAVLKGKFLQSPKGTSIRKAFTVFQFSASMVLICAAVIIFNQLQTVQNRSVGFSKEEVIVIPVKNQDALGDRFADVETEFRQLAGVKEVSAASNIPGRSFNQNEIFESAHPENDIDASELIVDHDFLKVLNISLVEGRDFLRENPADADNAFLINETTARNLQLDHPVGKQIIWERDGDALKATVIGVVKDFNFQSLHHTVKPLLIKLGNNGFNYIVLKLNTHDFNKTIKEIEGTWKKFDNRFTFEFFFLADNLNQQYRNEQNINRVIIAFSGVAILIACFGLLGIAALTFRNKTKEISVRKVLGAEFGNLVVLLLKDFTILILVAVIIATPVVIWIMQHWLQNFAYRVTLNPIIFIGAGIFLILLSWVTLGYLTLTMARINPATTLKSE</sequence>
<accession>A0AAP2DD28</accession>
<evidence type="ECO:0000256" key="1">
    <source>
        <dbReference type="ARBA" id="ARBA00004651"/>
    </source>
</evidence>
<gene>
    <name evidence="9" type="ORF">KK078_18230</name>
</gene>
<evidence type="ECO:0000256" key="4">
    <source>
        <dbReference type="ARBA" id="ARBA00022989"/>
    </source>
</evidence>
<feature type="transmembrane region" description="Helical" evidence="6">
    <location>
        <begin position="385"/>
        <end position="405"/>
    </location>
</feature>
<dbReference type="Pfam" id="PF02687">
    <property type="entry name" value="FtsX"/>
    <property type="match status" value="2"/>
</dbReference>
<evidence type="ECO:0000256" key="6">
    <source>
        <dbReference type="SAM" id="Phobius"/>
    </source>
</evidence>
<dbReference type="RefSeq" id="WP_254091741.1">
    <property type="nucleotide sequence ID" value="NZ_JAHESC010000027.1"/>
</dbReference>
<feature type="transmembrane region" description="Helical" evidence="6">
    <location>
        <begin position="342"/>
        <end position="365"/>
    </location>
</feature>
<dbReference type="GO" id="GO:0022857">
    <property type="term" value="F:transmembrane transporter activity"/>
    <property type="evidence" value="ECO:0007669"/>
    <property type="project" value="TreeGrafter"/>
</dbReference>
<feature type="transmembrane region" description="Helical" evidence="6">
    <location>
        <begin position="435"/>
        <end position="455"/>
    </location>
</feature>
<evidence type="ECO:0000256" key="2">
    <source>
        <dbReference type="ARBA" id="ARBA00022475"/>
    </source>
</evidence>
<dbReference type="PANTHER" id="PTHR30572">
    <property type="entry name" value="MEMBRANE COMPONENT OF TRANSPORTER-RELATED"/>
    <property type="match status" value="1"/>
</dbReference>
<dbReference type="Pfam" id="PF12704">
    <property type="entry name" value="MacB_PCD"/>
    <property type="match status" value="2"/>
</dbReference>
<keyword evidence="10" id="KW-1185">Reference proteome</keyword>
<evidence type="ECO:0000256" key="5">
    <source>
        <dbReference type="ARBA" id="ARBA00023136"/>
    </source>
</evidence>
<evidence type="ECO:0000259" key="8">
    <source>
        <dbReference type="Pfam" id="PF12704"/>
    </source>
</evidence>
<dbReference type="InterPro" id="IPR050250">
    <property type="entry name" value="Macrolide_Exporter_MacB"/>
</dbReference>
<evidence type="ECO:0000313" key="10">
    <source>
        <dbReference type="Proteomes" id="UP001319180"/>
    </source>
</evidence>
<dbReference type="InterPro" id="IPR025857">
    <property type="entry name" value="MacB_PCD"/>
</dbReference>
<feature type="transmembrane region" description="Helical" evidence="6">
    <location>
        <begin position="21"/>
        <end position="41"/>
    </location>
</feature>
<comment type="caution">
    <text evidence="9">The sequence shown here is derived from an EMBL/GenBank/DDBJ whole genome shotgun (WGS) entry which is preliminary data.</text>
</comment>
<evidence type="ECO:0000256" key="3">
    <source>
        <dbReference type="ARBA" id="ARBA00022692"/>
    </source>
</evidence>
<feature type="domain" description="ABC3 transporter permease C-terminal" evidence="7">
    <location>
        <begin position="685"/>
        <end position="798"/>
    </location>
</feature>
<dbReference type="PANTHER" id="PTHR30572:SF18">
    <property type="entry name" value="ABC-TYPE MACROLIDE FAMILY EXPORT SYSTEM PERMEASE COMPONENT 2"/>
    <property type="match status" value="1"/>
</dbReference>
<evidence type="ECO:0000259" key="7">
    <source>
        <dbReference type="Pfam" id="PF02687"/>
    </source>
</evidence>
<feature type="domain" description="MacB-like periplasmic core" evidence="8">
    <location>
        <begin position="448"/>
        <end position="608"/>
    </location>
</feature>
<protein>
    <submittedName>
        <fullName evidence="9">ABC transporter permease</fullName>
    </submittedName>
</protein>
<comment type="subcellular location">
    <subcellularLocation>
        <location evidence="1">Cell membrane</location>
        <topology evidence="1">Multi-pass membrane protein</topology>
    </subcellularLocation>
</comment>
<reference evidence="9 10" key="1">
    <citation type="submission" date="2021-05" db="EMBL/GenBank/DDBJ databases">
        <title>A Polyphasic approach of four new species of the genus Ohtaekwangia: Ohtaekwangia histidinii sp. nov., Ohtaekwangia cretensis sp. nov., Ohtaekwangia indiensis sp. nov., Ohtaekwangia reichenbachii sp. nov. from diverse environment.</title>
        <authorList>
            <person name="Octaviana S."/>
        </authorList>
    </citation>
    <scope>NUCLEOTIDE SEQUENCE [LARGE SCALE GENOMIC DNA]</scope>
    <source>
        <strain evidence="9 10">PWU37</strain>
    </source>
</reference>
<feature type="domain" description="MacB-like periplasmic core" evidence="8">
    <location>
        <begin position="20"/>
        <end position="244"/>
    </location>
</feature>
<organism evidence="9 10">
    <name type="scientific">Dawidia soli</name>
    <dbReference type="NCBI Taxonomy" id="2782352"/>
    <lineage>
        <taxon>Bacteria</taxon>
        <taxon>Pseudomonadati</taxon>
        <taxon>Bacteroidota</taxon>
        <taxon>Cytophagia</taxon>
        <taxon>Cytophagales</taxon>
        <taxon>Chryseotaleaceae</taxon>
        <taxon>Dawidia</taxon>
    </lineage>
</organism>
<dbReference type="AlphaFoldDB" id="A0AAP2DD28"/>
<feature type="transmembrane region" description="Helical" evidence="6">
    <location>
        <begin position="682"/>
        <end position="706"/>
    </location>
</feature>
<dbReference type="EMBL" id="JAHESC010000027">
    <property type="protein sequence ID" value="MBT1688515.1"/>
    <property type="molecule type" value="Genomic_DNA"/>
</dbReference>
<keyword evidence="2" id="KW-1003">Cell membrane</keyword>
<feature type="transmembrane region" description="Helical" evidence="6">
    <location>
        <begin position="295"/>
        <end position="317"/>
    </location>
</feature>
<name>A0AAP2DD28_9BACT</name>
<keyword evidence="4 6" id="KW-1133">Transmembrane helix</keyword>
<keyword evidence="3 6" id="KW-0812">Transmembrane</keyword>
<feature type="domain" description="ABC3 transporter permease C-terminal" evidence="7">
    <location>
        <begin position="301"/>
        <end position="414"/>
    </location>
</feature>